<dbReference type="OMA" id="NCFQKEH"/>
<dbReference type="PANTHER" id="PTHR34969">
    <property type="entry name" value="OS01G0621700 PROTEIN"/>
    <property type="match status" value="1"/>
</dbReference>
<dbReference type="Gene3D" id="1.10.510.10">
    <property type="entry name" value="Transferase(Phosphotransferase) domain 1"/>
    <property type="match status" value="1"/>
</dbReference>
<dbReference type="Proteomes" id="UP000444721">
    <property type="component" value="Unassembled WGS sequence"/>
</dbReference>
<dbReference type="InterPro" id="IPR010926">
    <property type="entry name" value="Myosin_TH1"/>
</dbReference>
<evidence type="ECO:0000259" key="3">
    <source>
        <dbReference type="PROSITE" id="PS51757"/>
    </source>
</evidence>
<dbReference type="VEuPathDB" id="AmoebaDB:NfTy_013710"/>
<evidence type="ECO:0000313" key="4">
    <source>
        <dbReference type="EMBL" id="KAF0983578.1"/>
    </source>
</evidence>
<dbReference type="PANTHER" id="PTHR34969:SF1">
    <property type="entry name" value="TH1 DOMAIN-CONTAINING PROTEIN"/>
    <property type="match status" value="1"/>
</dbReference>
<evidence type="ECO:0000259" key="2">
    <source>
        <dbReference type="PROSITE" id="PS50011"/>
    </source>
</evidence>
<dbReference type="SMART" id="SM00220">
    <property type="entry name" value="S_TKc"/>
    <property type="match status" value="1"/>
</dbReference>
<reference evidence="4 5" key="1">
    <citation type="journal article" date="2019" name="Sci. Rep.">
        <title>Nanopore sequencing improves the draft genome of the human pathogenic amoeba Naegleria fowleri.</title>
        <authorList>
            <person name="Liechti N."/>
            <person name="Schurch N."/>
            <person name="Bruggmann R."/>
            <person name="Wittwer M."/>
        </authorList>
    </citation>
    <scope>NUCLEOTIDE SEQUENCE [LARGE SCALE GENOMIC DNA]</scope>
    <source>
        <strain evidence="4 5">ATCC 30894</strain>
    </source>
</reference>
<dbReference type="Pfam" id="PF06017">
    <property type="entry name" value="Myosin_TH1"/>
    <property type="match status" value="1"/>
</dbReference>
<name>A0A6A5CDI9_NAEFO</name>
<evidence type="ECO:0008006" key="6">
    <source>
        <dbReference type="Google" id="ProtNLM"/>
    </source>
</evidence>
<dbReference type="GO" id="GO:0016459">
    <property type="term" value="C:myosin complex"/>
    <property type="evidence" value="ECO:0007669"/>
    <property type="project" value="InterPro"/>
</dbReference>
<dbReference type="RefSeq" id="XP_044568291.1">
    <property type="nucleotide sequence ID" value="XM_044700964.1"/>
</dbReference>
<keyword evidence="5" id="KW-1185">Reference proteome</keyword>
<evidence type="ECO:0000313" key="5">
    <source>
        <dbReference type="Proteomes" id="UP000444721"/>
    </source>
</evidence>
<dbReference type="SUPFAM" id="SSF56112">
    <property type="entry name" value="Protein kinase-like (PK-like)"/>
    <property type="match status" value="1"/>
</dbReference>
<dbReference type="PROSITE" id="PS50011">
    <property type="entry name" value="PROTEIN_KINASE_DOM"/>
    <property type="match status" value="1"/>
</dbReference>
<dbReference type="GeneID" id="68117858"/>
<dbReference type="VEuPathDB" id="AmoebaDB:NF0072120"/>
<evidence type="ECO:0000256" key="1">
    <source>
        <dbReference type="SAM" id="MobiDB-lite"/>
    </source>
</evidence>
<dbReference type="InterPro" id="IPR011009">
    <property type="entry name" value="Kinase-like_dom_sf"/>
</dbReference>
<dbReference type="GO" id="GO:0003774">
    <property type="term" value="F:cytoskeletal motor activity"/>
    <property type="evidence" value="ECO:0007669"/>
    <property type="project" value="InterPro"/>
</dbReference>
<sequence>MPLTLSLNSSCTVFTVTDESYGCFDFQPLSTTSTTNAISNNNISHGTTSSSAATTTNTNQGGGSSSPLLVQTASSPSHFSSDILNYIDIIQVLPSISSSRTLLKEVQHVANSFGEQACFQYVQKQQQVVMQSITTSGGSSSLSGNSEISPTTPTSLFSSLFSSTSETSFSEMVSGKTGNQLMSLAYKKYRAETNAMLVKDRVTNELLVMKPILFLNEEDFERKSKMFEKLKAIALTSYNVVTPHRFYRYFNTPMSSDDDFSLLIPQALNSPNGSEFMSPSTFLSQRKKRVVGSLAFMTTEYVKNGDLFHLLRKYNNCGKRFSVMDIFNFIIQVCSTLSCMKVKQTLTSMPKDAARSNERISVATSSDIEGYVDEILSVHGKLTAHNILVEFEPTGLYKFFLHNFSFMRNTLLNKQRYTLPVIDDDKENEQLLLDSQNELLLFPSPPELMGNPEVNFLKDYDDCWCLGVLMYQLLTGKPICFDDQEQREILKSKAVRTLNMTTVKEELENYLKEGLFAVEHESTCSNPTPVSKKRKKQLEEELYDDAKALVDLTLGLLSYLPEERFTPLQILQHETTLKYMKIIHSVQEEKGIEFCEQVGHDITTIESQKQNSQNSALYPFLSQKDFISLQFFHAYHKEKGIEEKWDKSFFRQERIGQEENIIQLLELSFNNSIRTFIFAFIRNLHLNVLQDFRKEVNLPTDYKMLKIVFLNLLSLQAKKKSNVTFKHVRSFIGQALPLIPEMLLLIVLLESIELLLESDYEYYSTHPFEYNKGQLFHQIQKIETEIKSLVSKHEIESSQFRIATRLSKKETEVRYFIERFTLPLAQKLIDGLKKSDPQTSSGSNSNGKGNIVLSLLRYIVCNCFQKEHKWVLVGNEGKMEGKLFGFEDIFSNKKKRSRCSLNFTYSRDYVNAEGNIQLQLAFSKHGDKEVLFSDRLEKVNDKCKIQKRIFVVSDLAVYNIDPSNFKIKRRVEISEIESIYVSTYTDGYFVLKVPNSYDFLYSAWRRTELIVAIQKVSNIPVHVSNRFPFNPAKGDNRQVVFVEDSKTPKSNVKLVKKEYIVTVRPPEVDPINIESVHALVTLGKSSEQKEIVLDPYDVTTLKLPPTASYKIRFKFYVNTSLNCFLDEFIKADNETVFQLVLGQFEKSEDPIVLITDKRTVSDYFALKTKKTQVTLKIMDTERQAIHSQQFQIEYDMQ</sequence>
<organism evidence="4 5">
    <name type="scientific">Naegleria fowleri</name>
    <name type="common">Brain eating amoeba</name>
    <dbReference type="NCBI Taxonomy" id="5763"/>
    <lineage>
        <taxon>Eukaryota</taxon>
        <taxon>Discoba</taxon>
        <taxon>Heterolobosea</taxon>
        <taxon>Tetramitia</taxon>
        <taxon>Eutetramitia</taxon>
        <taxon>Vahlkampfiidae</taxon>
        <taxon>Naegleria</taxon>
    </lineage>
</organism>
<dbReference type="VEuPathDB" id="AmoebaDB:FDP41_010643"/>
<dbReference type="PROSITE" id="PS51757">
    <property type="entry name" value="TH1"/>
    <property type="match status" value="1"/>
</dbReference>
<feature type="domain" description="Protein kinase" evidence="2">
    <location>
        <begin position="158"/>
        <end position="576"/>
    </location>
</feature>
<dbReference type="AlphaFoldDB" id="A0A6A5CDI9"/>
<dbReference type="GO" id="GO:0004672">
    <property type="term" value="F:protein kinase activity"/>
    <property type="evidence" value="ECO:0007669"/>
    <property type="project" value="InterPro"/>
</dbReference>
<comment type="caution">
    <text evidence="4">The sequence shown here is derived from an EMBL/GenBank/DDBJ whole genome shotgun (WGS) entry which is preliminary data.</text>
</comment>
<dbReference type="OrthoDB" id="6108017at2759"/>
<feature type="compositionally biased region" description="Low complexity" evidence="1">
    <location>
        <begin position="47"/>
        <end position="59"/>
    </location>
</feature>
<dbReference type="GO" id="GO:0005524">
    <property type="term" value="F:ATP binding"/>
    <property type="evidence" value="ECO:0007669"/>
    <property type="project" value="InterPro"/>
</dbReference>
<dbReference type="EMBL" id="VFQX01000006">
    <property type="protein sequence ID" value="KAF0983578.1"/>
    <property type="molecule type" value="Genomic_DNA"/>
</dbReference>
<accession>A0A6A5CDI9</accession>
<feature type="region of interest" description="Disordered" evidence="1">
    <location>
        <begin position="47"/>
        <end position="71"/>
    </location>
</feature>
<dbReference type="InterPro" id="IPR000719">
    <property type="entry name" value="Prot_kinase_dom"/>
</dbReference>
<feature type="domain" description="TH1" evidence="3">
    <location>
        <begin position="894"/>
        <end position="1066"/>
    </location>
</feature>
<gene>
    <name evidence="4" type="ORF">FDP41_010643</name>
</gene>
<protein>
    <recommendedName>
        <fullName evidence="6">Protein kinase domain-containing protein</fullName>
    </recommendedName>
</protein>
<proteinExistence type="predicted"/>